<dbReference type="EMBL" id="BARS01000150">
    <property type="protein sequence ID" value="GAF72705.1"/>
    <property type="molecule type" value="Genomic_DNA"/>
</dbReference>
<dbReference type="GO" id="GO:0003924">
    <property type="term" value="F:GTPase activity"/>
    <property type="evidence" value="ECO:0007669"/>
    <property type="project" value="InterPro"/>
</dbReference>
<dbReference type="Pfam" id="PF09269">
    <property type="entry name" value="DUF1967"/>
    <property type="match status" value="1"/>
</dbReference>
<keyword evidence="4" id="KW-0378">Hydrolase</keyword>
<dbReference type="InterPro" id="IPR006073">
    <property type="entry name" value="GTP-bd"/>
</dbReference>
<keyword evidence="3" id="KW-0547">Nucleotide-binding</keyword>
<dbReference type="Pfam" id="PF01926">
    <property type="entry name" value="MMR_HSR1"/>
    <property type="match status" value="1"/>
</dbReference>
<comment type="cofactor">
    <cofactor evidence="1">
        <name>Mg(2+)</name>
        <dbReference type="ChEBI" id="CHEBI:18420"/>
    </cofactor>
</comment>
<dbReference type="NCBIfam" id="TIGR03595">
    <property type="entry name" value="Obg_CgtA_exten"/>
    <property type="match status" value="1"/>
</dbReference>
<evidence type="ECO:0000256" key="3">
    <source>
        <dbReference type="ARBA" id="ARBA00022741"/>
    </source>
</evidence>
<dbReference type="InterPro" id="IPR036346">
    <property type="entry name" value="GTP-bd_prot_GTP1/OBG_C_sf"/>
</dbReference>
<dbReference type="PROSITE" id="PS51881">
    <property type="entry name" value="OCT"/>
    <property type="match status" value="1"/>
</dbReference>
<sequence>VLGVVEVGRSTFVLAEIPGLIEGAHRGRGLGHDFLRHAERTRVLIHLLDGGSESPLSDMEQVNEELSQYNPVLAEKPQLIAVNKIDIPHVRERIPELDRELGQGESQIFFISAASTEGVHSLMAKAYEVMDTASAPQPPEALTVFRPRPKREKVVVSREGDTFVVSSDRAERVLARMDLENPEARSYVKRQLAGMGVVGALKRAGVKPGDTVLFGKIEMIWE</sequence>
<dbReference type="InterPro" id="IPR031167">
    <property type="entry name" value="G_OBG"/>
</dbReference>
<feature type="domain" description="OBG-type G" evidence="6">
    <location>
        <begin position="1"/>
        <end position="131"/>
    </location>
</feature>
<proteinExistence type="predicted"/>
<protein>
    <recommendedName>
        <fullName evidence="9">OBG-type G domain-containing protein</fullName>
    </recommendedName>
</protein>
<dbReference type="PANTHER" id="PTHR11702:SF31">
    <property type="entry name" value="MITOCHONDRIAL RIBOSOME-ASSOCIATED GTPASE 2"/>
    <property type="match status" value="1"/>
</dbReference>
<comment type="caution">
    <text evidence="8">The sequence shown here is derived from an EMBL/GenBank/DDBJ whole genome shotgun (WGS) entry which is preliminary data.</text>
</comment>
<dbReference type="InterPro" id="IPR045086">
    <property type="entry name" value="OBG_GTPase"/>
</dbReference>
<dbReference type="InterPro" id="IPR027417">
    <property type="entry name" value="P-loop_NTPase"/>
</dbReference>
<dbReference type="Gene3D" id="3.30.300.350">
    <property type="entry name" value="GTP-binding protein OBG, C-terminal domain"/>
    <property type="match status" value="1"/>
</dbReference>
<evidence type="ECO:0000256" key="4">
    <source>
        <dbReference type="ARBA" id="ARBA00022801"/>
    </source>
</evidence>
<evidence type="ECO:0008006" key="9">
    <source>
        <dbReference type="Google" id="ProtNLM"/>
    </source>
</evidence>
<organism evidence="8">
    <name type="scientific">marine sediment metagenome</name>
    <dbReference type="NCBI Taxonomy" id="412755"/>
    <lineage>
        <taxon>unclassified sequences</taxon>
        <taxon>metagenomes</taxon>
        <taxon>ecological metagenomes</taxon>
    </lineage>
</organism>
<dbReference type="PANTHER" id="PTHR11702">
    <property type="entry name" value="DEVELOPMENTALLY REGULATED GTP-BINDING PROTEIN-RELATED"/>
    <property type="match status" value="1"/>
</dbReference>
<evidence type="ECO:0000313" key="8">
    <source>
        <dbReference type="EMBL" id="GAF72705.1"/>
    </source>
</evidence>
<evidence type="ECO:0000256" key="5">
    <source>
        <dbReference type="ARBA" id="ARBA00023134"/>
    </source>
</evidence>
<evidence type="ECO:0000259" key="7">
    <source>
        <dbReference type="PROSITE" id="PS51881"/>
    </source>
</evidence>
<evidence type="ECO:0000256" key="1">
    <source>
        <dbReference type="ARBA" id="ARBA00001946"/>
    </source>
</evidence>
<feature type="non-terminal residue" evidence="8">
    <location>
        <position position="1"/>
    </location>
</feature>
<feature type="domain" description="OCT" evidence="7">
    <location>
        <begin position="145"/>
        <end position="222"/>
    </location>
</feature>
<dbReference type="SUPFAM" id="SSF102741">
    <property type="entry name" value="Obg GTP-binding protein C-terminal domain"/>
    <property type="match status" value="1"/>
</dbReference>
<reference evidence="8" key="1">
    <citation type="journal article" date="2014" name="Front. Microbiol.">
        <title>High frequency of phylogenetically diverse reductive dehalogenase-homologous genes in deep subseafloor sedimentary metagenomes.</title>
        <authorList>
            <person name="Kawai M."/>
            <person name="Futagami T."/>
            <person name="Toyoda A."/>
            <person name="Takaki Y."/>
            <person name="Nishi S."/>
            <person name="Hori S."/>
            <person name="Arai W."/>
            <person name="Tsubouchi T."/>
            <person name="Morono Y."/>
            <person name="Uchiyama I."/>
            <person name="Ito T."/>
            <person name="Fujiyama A."/>
            <person name="Inagaki F."/>
            <person name="Takami H."/>
        </authorList>
    </citation>
    <scope>NUCLEOTIDE SEQUENCE</scope>
    <source>
        <strain evidence="8">Expedition CK06-06</strain>
    </source>
</reference>
<dbReference type="SUPFAM" id="SSF52540">
    <property type="entry name" value="P-loop containing nucleoside triphosphate hydrolases"/>
    <property type="match status" value="1"/>
</dbReference>
<dbReference type="GO" id="GO:0005525">
    <property type="term" value="F:GTP binding"/>
    <property type="evidence" value="ECO:0007669"/>
    <property type="project" value="UniProtKB-KW"/>
</dbReference>
<keyword evidence="2" id="KW-0963">Cytoplasm</keyword>
<dbReference type="PRINTS" id="PR00326">
    <property type="entry name" value="GTP1OBG"/>
</dbReference>
<dbReference type="AlphaFoldDB" id="X0T9E9"/>
<evidence type="ECO:0000256" key="2">
    <source>
        <dbReference type="ARBA" id="ARBA00022490"/>
    </source>
</evidence>
<evidence type="ECO:0000259" key="6">
    <source>
        <dbReference type="PROSITE" id="PS51710"/>
    </source>
</evidence>
<accession>X0T9E9</accession>
<keyword evidence="5" id="KW-0342">GTP-binding</keyword>
<name>X0T9E9_9ZZZZ</name>
<dbReference type="InterPro" id="IPR015349">
    <property type="entry name" value="OCT_dom"/>
</dbReference>
<dbReference type="Gene3D" id="3.40.50.300">
    <property type="entry name" value="P-loop containing nucleotide triphosphate hydrolases"/>
    <property type="match status" value="1"/>
</dbReference>
<gene>
    <name evidence="8" type="ORF">S01H1_00430</name>
</gene>
<dbReference type="PROSITE" id="PS51710">
    <property type="entry name" value="G_OBG"/>
    <property type="match status" value="1"/>
</dbReference>